<dbReference type="RefSeq" id="WP_379957688.1">
    <property type="nucleotide sequence ID" value="NZ_JAUYVI010000005.1"/>
</dbReference>
<dbReference type="EMBL" id="JAUYVI010000005">
    <property type="protein sequence ID" value="MDQ7249578.1"/>
    <property type="molecule type" value="Genomic_DNA"/>
</dbReference>
<evidence type="ECO:0000259" key="1">
    <source>
        <dbReference type="PROSITE" id="PS50995"/>
    </source>
</evidence>
<dbReference type="SUPFAM" id="SSF46785">
    <property type="entry name" value="Winged helix' DNA-binding domain"/>
    <property type="match status" value="1"/>
</dbReference>
<dbReference type="InterPro" id="IPR039422">
    <property type="entry name" value="MarR/SlyA-like"/>
</dbReference>
<dbReference type="Gene3D" id="1.10.10.10">
    <property type="entry name" value="Winged helix-like DNA-binding domain superfamily/Winged helix DNA-binding domain"/>
    <property type="match status" value="1"/>
</dbReference>
<name>A0ABU0YRZ7_9PROT</name>
<evidence type="ECO:0000313" key="2">
    <source>
        <dbReference type="EMBL" id="MDQ7249578.1"/>
    </source>
</evidence>
<dbReference type="PANTHER" id="PTHR33164:SF105">
    <property type="entry name" value="TRANSCRIPTIONAL REPRESSOR PROTEIN-RELATED"/>
    <property type="match status" value="1"/>
</dbReference>
<feature type="domain" description="HTH marR-type" evidence="1">
    <location>
        <begin position="4"/>
        <end position="152"/>
    </location>
</feature>
<sequence>MKHPNQAPKTLRSDARALVEACPGAQSRLAARRITQFLDRELAPAGMSSAQLALMAQIAAAADDTLGALAERTGLEQSTLSRNLRVLESAGLVEIAAVESDLRRRAAWLTETGARRLEAALPLWRKAQAKLARRFSADTMMRFTGVAEALRTD</sequence>
<reference evidence="3" key="1">
    <citation type="submission" date="2023-08" db="EMBL/GenBank/DDBJ databases">
        <title>Rhodospirillaceae gen. nov., a novel taxon isolated from the Yangtze River Yuezi River estuary sludge.</title>
        <authorList>
            <person name="Ruan L."/>
        </authorList>
    </citation>
    <scope>NUCLEOTIDE SEQUENCE [LARGE SCALE GENOMIC DNA]</scope>
    <source>
        <strain evidence="3">R-7</strain>
    </source>
</reference>
<dbReference type="PANTHER" id="PTHR33164">
    <property type="entry name" value="TRANSCRIPTIONAL REGULATOR, MARR FAMILY"/>
    <property type="match status" value="1"/>
</dbReference>
<evidence type="ECO:0000313" key="3">
    <source>
        <dbReference type="Proteomes" id="UP001230156"/>
    </source>
</evidence>
<dbReference type="CDD" id="cd00090">
    <property type="entry name" value="HTH_ARSR"/>
    <property type="match status" value="1"/>
</dbReference>
<dbReference type="InterPro" id="IPR000835">
    <property type="entry name" value="HTH_MarR-typ"/>
</dbReference>
<accession>A0ABU0YRZ7</accession>
<dbReference type="Proteomes" id="UP001230156">
    <property type="component" value="Unassembled WGS sequence"/>
</dbReference>
<dbReference type="InterPro" id="IPR036388">
    <property type="entry name" value="WH-like_DNA-bd_sf"/>
</dbReference>
<dbReference type="PROSITE" id="PS50995">
    <property type="entry name" value="HTH_MARR_2"/>
    <property type="match status" value="1"/>
</dbReference>
<organism evidence="2 3">
    <name type="scientific">Dongia sedimenti</name>
    <dbReference type="NCBI Taxonomy" id="3064282"/>
    <lineage>
        <taxon>Bacteria</taxon>
        <taxon>Pseudomonadati</taxon>
        <taxon>Pseudomonadota</taxon>
        <taxon>Alphaproteobacteria</taxon>
        <taxon>Rhodospirillales</taxon>
        <taxon>Dongiaceae</taxon>
        <taxon>Dongia</taxon>
    </lineage>
</organism>
<dbReference type="InterPro" id="IPR011991">
    <property type="entry name" value="ArsR-like_HTH"/>
</dbReference>
<dbReference type="Pfam" id="PF12802">
    <property type="entry name" value="MarR_2"/>
    <property type="match status" value="1"/>
</dbReference>
<proteinExistence type="predicted"/>
<protein>
    <submittedName>
        <fullName evidence="2">MarR family winged helix-turn-helix transcriptional regulator</fullName>
    </submittedName>
</protein>
<comment type="caution">
    <text evidence="2">The sequence shown here is derived from an EMBL/GenBank/DDBJ whole genome shotgun (WGS) entry which is preliminary data.</text>
</comment>
<keyword evidence="3" id="KW-1185">Reference proteome</keyword>
<gene>
    <name evidence="2" type="ORF">Q8A70_17955</name>
</gene>
<dbReference type="InterPro" id="IPR036390">
    <property type="entry name" value="WH_DNA-bd_sf"/>
</dbReference>
<dbReference type="SMART" id="SM00347">
    <property type="entry name" value="HTH_MARR"/>
    <property type="match status" value="1"/>
</dbReference>